<evidence type="ECO:0000313" key="2">
    <source>
        <dbReference type="Proteomes" id="UP000434582"/>
    </source>
</evidence>
<proteinExistence type="predicted"/>
<comment type="caution">
    <text evidence="1">The sequence shown here is derived from an EMBL/GenBank/DDBJ whole genome shotgun (WGS) entry which is preliminary data.</text>
</comment>
<evidence type="ECO:0000313" key="1">
    <source>
        <dbReference type="EMBL" id="MQX37562.1"/>
    </source>
</evidence>
<name>A0A7X1ZHG1_9PROT</name>
<gene>
    <name evidence="1" type="ORF">GHC57_13645</name>
</gene>
<dbReference type="AlphaFoldDB" id="A0A7X1ZHG1"/>
<keyword evidence="2" id="KW-1185">Reference proteome</keyword>
<protein>
    <submittedName>
        <fullName evidence="1">Uncharacterized protein</fullName>
    </submittedName>
</protein>
<dbReference type="OrthoDB" id="9811073at2"/>
<sequence>MTDQAAANKDKVLEAHRLVGTDEPAATPADRRPWTRHAIYRSRICIATHLSFLDPECRMPGDVDEPKAALFRYLRQVQQTVMDHGLILPLAVVIEVPKQDPETLFVKALKRWGSDQTWHRGGFTLYLEEPGEAVKRRLHDLLNPTAEAMQGLTLDEPHDQAWYAARLEGAAQKAETNSHPWAADLARLCAQHLENDQPAPEMTNGVPALNDWKSQKLQEIRDLADGSARP</sequence>
<accession>A0A7X1ZHG1</accession>
<dbReference type="EMBL" id="WIVE01000047">
    <property type="protein sequence ID" value="MQX37562.1"/>
    <property type="molecule type" value="Genomic_DNA"/>
</dbReference>
<dbReference type="Proteomes" id="UP000434582">
    <property type="component" value="Unassembled WGS sequence"/>
</dbReference>
<reference evidence="1 2" key="1">
    <citation type="submission" date="2019-10" db="EMBL/GenBank/DDBJ databases">
        <title>Draft whole-genome sequence of the purple nonsulfur photosynthetic bacterium Roseospira navarrensis DSM 15114.</title>
        <authorList>
            <person name="Kyndt J.A."/>
            <person name="Meyer T.E."/>
        </authorList>
    </citation>
    <scope>NUCLEOTIDE SEQUENCE [LARGE SCALE GENOMIC DNA]</scope>
    <source>
        <strain evidence="1 2">DSM 15114</strain>
    </source>
</reference>
<organism evidence="1 2">
    <name type="scientific">Roseospira navarrensis</name>
    <dbReference type="NCBI Taxonomy" id="140058"/>
    <lineage>
        <taxon>Bacteria</taxon>
        <taxon>Pseudomonadati</taxon>
        <taxon>Pseudomonadota</taxon>
        <taxon>Alphaproteobacteria</taxon>
        <taxon>Rhodospirillales</taxon>
        <taxon>Rhodospirillaceae</taxon>
        <taxon>Roseospira</taxon>
    </lineage>
</organism>
<dbReference type="RefSeq" id="WP_153345170.1">
    <property type="nucleotide sequence ID" value="NZ_WIVE01000047.1"/>
</dbReference>